<name>A0A9W6ZA02_9STRA</name>
<reference evidence="2" key="1">
    <citation type="submission" date="2022-07" db="EMBL/GenBank/DDBJ databases">
        <title>Genome analysis of Parmales, a sister group of diatoms, reveals the evolutionary specialization of diatoms from phago-mixotrophs to photoautotrophs.</title>
        <authorList>
            <person name="Ban H."/>
            <person name="Sato S."/>
            <person name="Yoshikawa S."/>
            <person name="Kazumasa Y."/>
            <person name="Nakamura Y."/>
            <person name="Ichinomiya M."/>
            <person name="Saitoh K."/>
            <person name="Sato N."/>
            <person name="Blanc-Mathieu R."/>
            <person name="Endo H."/>
            <person name="Kuwata A."/>
            <person name="Ogata H."/>
        </authorList>
    </citation>
    <scope>NUCLEOTIDE SEQUENCE</scope>
</reference>
<sequence length="132" mass="13933">MRSHLLLLTLLGVEGFSPLLSSPSNRLCTRLGAGKLTAAQIIARARKAAGVATEDENEEGPPELFSEKVYEDIQTTLVMLDKVIKKGGLTPEQYKEFDAATDSVLVDLRGRESGAAAPAIPVAAATPAPVAF</sequence>
<keyword evidence="1" id="KW-0732">Signal</keyword>
<accession>A0A9W6ZA02</accession>
<protein>
    <submittedName>
        <fullName evidence="2">Uncharacterized protein</fullName>
    </submittedName>
</protein>
<evidence type="ECO:0000313" key="3">
    <source>
        <dbReference type="Proteomes" id="UP001165082"/>
    </source>
</evidence>
<dbReference type="AlphaFoldDB" id="A0A9W6ZA02"/>
<feature type="non-terminal residue" evidence="2">
    <location>
        <position position="132"/>
    </location>
</feature>
<gene>
    <name evidence="2" type="ORF">TrRE_jg9521</name>
</gene>
<evidence type="ECO:0000256" key="1">
    <source>
        <dbReference type="SAM" id="SignalP"/>
    </source>
</evidence>
<organism evidence="2 3">
    <name type="scientific">Triparma retinervis</name>
    <dbReference type="NCBI Taxonomy" id="2557542"/>
    <lineage>
        <taxon>Eukaryota</taxon>
        <taxon>Sar</taxon>
        <taxon>Stramenopiles</taxon>
        <taxon>Ochrophyta</taxon>
        <taxon>Bolidophyceae</taxon>
        <taxon>Parmales</taxon>
        <taxon>Triparmaceae</taxon>
        <taxon>Triparma</taxon>
    </lineage>
</organism>
<dbReference type="EMBL" id="BRXZ01001800">
    <property type="protein sequence ID" value="GMH46620.1"/>
    <property type="molecule type" value="Genomic_DNA"/>
</dbReference>
<comment type="caution">
    <text evidence="2">The sequence shown here is derived from an EMBL/GenBank/DDBJ whole genome shotgun (WGS) entry which is preliminary data.</text>
</comment>
<proteinExistence type="predicted"/>
<feature type="signal peptide" evidence="1">
    <location>
        <begin position="1"/>
        <end position="15"/>
    </location>
</feature>
<feature type="chain" id="PRO_5040985935" evidence="1">
    <location>
        <begin position="16"/>
        <end position="132"/>
    </location>
</feature>
<evidence type="ECO:0000313" key="2">
    <source>
        <dbReference type="EMBL" id="GMH46620.1"/>
    </source>
</evidence>
<dbReference type="Proteomes" id="UP001165082">
    <property type="component" value="Unassembled WGS sequence"/>
</dbReference>
<keyword evidence="3" id="KW-1185">Reference proteome</keyword>